<reference evidence="1 2" key="1">
    <citation type="submission" date="2007-04" db="EMBL/GenBank/DDBJ databases">
        <authorList>
            <person name="Fulton L."/>
            <person name="Clifton S."/>
            <person name="Fulton B."/>
            <person name="Xu J."/>
            <person name="Minx P."/>
            <person name="Pepin K.H."/>
            <person name="Johnson M."/>
            <person name="Thiruvilangam P."/>
            <person name="Bhonagiri V."/>
            <person name="Nash W.E."/>
            <person name="Mardis E.R."/>
            <person name="Wilson R.K."/>
        </authorList>
    </citation>
    <scope>NUCLEOTIDE SEQUENCE [LARGE SCALE GENOMIC DNA]</scope>
    <source>
        <strain evidence="1 2">ATCC 29149</strain>
    </source>
</reference>
<sequence length="37" mass="4215">MSIPLCTVITGETAFVKQFHRFTMQSSTVYNNSNIFT</sequence>
<protein>
    <submittedName>
        <fullName evidence="1">Uncharacterized protein</fullName>
    </submittedName>
</protein>
<organism evidence="1 2">
    <name type="scientific">Mediterraneibacter gnavus (strain ATCC 29149 / DSM 114966 / JCM 6515 / VPI C7-9)</name>
    <name type="common">Ruminococcus gnavus</name>
    <dbReference type="NCBI Taxonomy" id="411470"/>
    <lineage>
        <taxon>Bacteria</taxon>
        <taxon>Bacillati</taxon>
        <taxon>Bacillota</taxon>
        <taxon>Clostridia</taxon>
        <taxon>Lachnospirales</taxon>
        <taxon>Lachnospiraceae</taxon>
        <taxon>Mediterraneibacter</taxon>
    </lineage>
</organism>
<reference evidence="1 2" key="2">
    <citation type="submission" date="2007-06" db="EMBL/GenBank/DDBJ databases">
        <title>Draft genome sequence of Ruminococcus gnavus (ATCC 29149).</title>
        <authorList>
            <person name="Sudarsanam P."/>
            <person name="Ley R."/>
            <person name="Guruge J."/>
            <person name="Turnbaugh P.J."/>
            <person name="Mahowald M."/>
            <person name="Liep D."/>
            <person name="Gordon J."/>
        </authorList>
    </citation>
    <scope>NUCLEOTIDE SEQUENCE [LARGE SCALE GENOMIC DNA]</scope>
    <source>
        <strain evidence="1 2">ATCC 29149</strain>
    </source>
</reference>
<dbReference type="PaxDb" id="411470-RUMGNA_03068"/>
<dbReference type="AlphaFoldDB" id="A7B657"/>
<dbReference type="Proteomes" id="UP000004410">
    <property type="component" value="Unassembled WGS sequence"/>
</dbReference>
<name>A7B657_MEDG7</name>
<proteinExistence type="predicted"/>
<gene>
    <name evidence="1" type="ORF">RUMGNA_03068</name>
</gene>
<evidence type="ECO:0000313" key="2">
    <source>
        <dbReference type="Proteomes" id="UP000004410"/>
    </source>
</evidence>
<accession>A7B657</accession>
<comment type="caution">
    <text evidence="1">The sequence shown here is derived from an EMBL/GenBank/DDBJ whole genome shotgun (WGS) entry which is preliminary data.</text>
</comment>
<dbReference type="EMBL" id="AAYG02000027">
    <property type="protein sequence ID" value="EDN76609.1"/>
    <property type="molecule type" value="Genomic_DNA"/>
</dbReference>
<evidence type="ECO:0000313" key="1">
    <source>
        <dbReference type="EMBL" id="EDN76609.1"/>
    </source>
</evidence>